<feature type="region of interest" description="Disordered" evidence="1">
    <location>
        <begin position="77"/>
        <end position="130"/>
    </location>
</feature>
<dbReference type="EMBL" id="CP011807">
    <property type="protein sequence ID" value="AKM32207.1"/>
    <property type="molecule type" value="Genomic_DNA"/>
</dbReference>
<dbReference type="Proteomes" id="UP000035651">
    <property type="component" value="Chromosome"/>
</dbReference>
<dbReference type="STRING" id="656179.AB870_21920"/>
<protein>
    <submittedName>
        <fullName evidence="2">Uncharacterized protein</fullName>
    </submittedName>
</protein>
<dbReference type="AlphaFoldDB" id="A0A0H3WWU3"/>
<dbReference type="PATRIC" id="fig|656179.3.peg.4680"/>
<evidence type="ECO:0000313" key="2">
    <source>
        <dbReference type="EMBL" id="AKM32207.1"/>
    </source>
</evidence>
<proteinExistence type="predicted"/>
<dbReference type="RefSeq" id="WP_064674810.1">
    <property type="nucleotide sequence ID" value="NZ_CP011807.3"/>
</dbReference>
<sequence length="130" mass="14529">MAAGTVKKVRRYALETIDVMGQSGLGVVERPDGRFVMYPEYWTQTQALSQKMRTLYRRNCQLEYQLAKLTRELDRLRSVVDTPRPAGNPQASLPGTDVPQPEAQLDRKSASAAVSAAVSDLPPRRRKRAA</sequence>
<gene>
    <name evidence="2" type="ORF">AB870_21920</name>
</gene>
<reference evidence="2" key="1">
    <citation type="submission" date="2016-06" db="EMBL/GenBank/DDBJ databases">
        <title>Complete Genome Sequence of Pandoraea faecigallinarum DSM-23572.</title>
        <authorList>
            <person name="Yong D."/>
            <person name="Ee R."/>
            <person name="Lim Y.-L."/>
            <person name="Yin W.-F."/>
            <person name="Chan K.-G."/>
        </authorList>
    </citation>
    <scope>NUCLEOTIDE SEQUENCE</scope>
    <source>
        <strain evidence="2">DSM 23572</strain>
    </source>
</reference>
<name>A0A0H3WWU3_9BURK</name>
<dbReference type="KEGG" id="pfg:AB870_21920"/>
<accession>A0A0H3WWU3</accession>
<evidence type="ECO:0000256" key="1">
    <source>
        <dbReference type="SAM" id="MobiDB-lite"/>
    </source>
</evidence>
<feature type="compositionally biased region" description="Low complexity" evidence="1">
    <location>
        <begin position="110"/>
        <end position="119"/>
    </location>
</feature>
<dbReference type="OrthoDB" id="8944228at2"/>
<keyword evidence="3" id="KW-1185">Reference proteome</keyword>
<organism evidence="2 3">
    <name type="scientific">Pandoraea faecigallinarum</name>
    <dbReference type="NCBI Taxonomy" id="656179"/>
    <lineage>
        <taxon>Bacteria</taxon>
        <taxon>Pseudomonadati</taxon>
        <taxon>Pseudomonadota</taxon>
        <taxon>Betaproteobacteria</taxon>
        <taxon>Burkholderiales</taxon>
        <taxon>Burkholderiaceae</taxon>
        <taxon>Pandoraea</taxon>
    </lineage>
</organism>
<evidence type="ECO:0000313" key="3">
    <source>
        <dbReference type="Proteomes" id="UP000035651"/>
    </source>
</evidence>